<dbReference type="SUPFAM" id="SSF56112">
    <property type="entry name" value="Protein kinase-like (PK-like)"/>
    <property type="match status" value="1"/>
</dbReference>
<dbReference type="PROSITE" id="PS00107">
    <property type="entry name" value="PROTEIN_KINASE_ATP"/>
    <property type="match status" value="1"/>
</dbReference>
<proteinExistence type="predicted"/>
<dbReference type="InterPro" id="IPR000719">
    <property type="entry name" value="Prot_kinase_dom"/>
</dbReference>
<dbReference type="SUPFAM" id="SSF48452">
    <property type="entry name" value="TPR-like"/>
    <property type="match status" value="3"/>
</dbReference>
<evidence type="ECO:0000256" key="2">
    <source>
        <dbReference type="ARBA" id="ARBA00022840"/>
    </source>
</evidence>
<accession>A0A1L7XUV1</accession>
<evidence type="ECO:0000259" key="4">
    <source>
        <dbReference type="PROSITE" id="PS50011"/>
    </source>
</evidence>
<protein>
    <recommendedName>
        <fullName evidence="4">Protein kinase domain-containing protein</fullName>
    </recommendedName>
</protein>
<keyword evidence="6" id="KW-1185">Reference proteome</keyword>
<dbReference type="Gene3D" id="1.10.510.10">
    <property type="entry name" value="Transferase(Phosphotransferase) domain 1"/>
    <property type="match status" value="1"/>
</dbReference>
<evidence type="ECO:0000256" key="3">
    <source>
        <dbReference type="PROSITE-ProRule" id="PRU10141"/>
    </source>
</evidence>
<dbReference type="InterPro" id="IPR053137">
    <property type="entry name" value="NLR-like"/>
</dbReference>
<dbReference type="PROSITE" id="PS00108">
    <property type="entry name" value="PROTEIN_KINASE_ST"/>
    <property type="match status" value="1"/>
</dbReference>
<reference evidence="5 6" key="1">
    <citation type="submission" date="2016-03" db="EMBL/GenBank/DDBJ databases">
        <authorList>
            <person name="Ploux O."/>
        </authorList>
    </citation>
    <scope>NUCLEOTIDE SEQUENCE [LARGE SCALE GENOMIC DNA]</scope>
    <source>
        <strain evidence="5 6">UAMH 11012</strain>
    </source>
</reference>
<dbReference type="Pfam" id="PF13374">
    <property type="entry name" value="TPR_10"/>
    <property type="match status" value="3"/>
</dbReference>
<dbReference type="AlphaFoldDB" id="A0A1L7XUV1"/>
<dbReference type="PANTHER" id="PTHR46082">
    <property type="entry name" value="ATP/GTP-BINDING PROTEIN-RELATED"/>
    <property type="match status" value="1"/>
</dbReference>
<feature type="domain" description="Protein kinase" evidence="4">
    <location>
        <begin position="49"/>
        <end position="359"/>
    </location>
</feature>
<feature type="binding site" evidence="3">
    <location>
        <position position="77"/>
    </location>
    <ligand>
        <name>ATP</name>
        <dbReference type="ChEBI" id="CHEBI:30616"/>
    </ligand>
</feature>
<sequence>MSGSYGPRYRSSTSIELQGAEPDPAEFNFLSFLATAQALQIEFLPIVRDAAREAIGTGATSQIHEAPVDLDTSFAFKACHMDPKKKTSPALETENKIFQNLINEITVLSQPFIRDHANIGQLQGICWDISHIDDKPWPILVFEKSHLGDLDHFARHGGRDMKIGERLRLCLDIGRAVIDMHANGIIHGDIKPENVLIFKEKLGGYSARVIDFGYAARYTDKNHRFGLFGTELWRAPESGRAREWTQSEAKRVDLFSFGMLCLWVLFEPWLSGTIPLPSALAAANIECSSKASVTLSKLKIELQKHAQQLLDAETAFGHDETRALKAFFDSSLSQEPEEREMSLSALLGMLDPERATPYETTLGNIGYIQSSDFKIENSIYDLYRTDYRVRSHIAQCLLEKSSQSMSTALQAALCYYLGFGVTRNEAKAEELLGQGNHSIQVIKDILSTLHPKQNTFQASTRSRLTVLGHMPWSDFTLLYLEQDGLNKAIKRISQEIDDLSTVCGNDDLLLIISRHMLGRIYTIQGRWTEAEQLEVEVIKTSKAKLGEDHPETLRAITNLAITYWNLGRWEEAEKLQVEVMETRKAKLGADHPSTLTSMNNLASTYRDQGRWEKAEELQAKGRWKEAENLDIEVIKIRKTKLGSEHPDTLTSTINLATTYWNRGQFKLAEELEVKAMETSKAKFGADHPETLRVIANLASTYRDQVKLGADHPFTLTVMANLALTYNNQDRWEEAEQLQRKVAEMMKAKIGADHPDTLIGLANLASTYMGQGQWKKAEELLIQVVKTSEAKLRANHPDTLMCMADLASVYREQDRWKAAEELDVRG</sequence>
<dbReference type="Proteomes" id="UP000184330">
    <property type="component" value="Unassembled WGS sequence"/>
</dbReference>
<dbReference type="Pfam" id="PF00069">
    <property type="entry name" value="Pkinase"/>
    <property type="match status" value="1"/>
</dbReference>
<dbReference type="GO" id="GO:0005524">
    <property type="term" value="F:ATP binding"/>
    <property type="evidence" value="ECO:0007669"/>
    <property type="project" value="UniProtKB-UniRule"/>
</dbReference>
<evidence type="ECO:0000256" key="1">
    <source>
        <dbReference type="ARBA" id="ARBA00022741"/>
    </source>
</evidence>
<keyword evidence="1 3" id="KW-0547">Nucleotide-binding</keyword>
<dbReference type="OrthoDB" id="626167at2759"/>
<dbReference type="InterPro" id="IPR011990">
    <property type="entry name" value="TPR-like_helical_dom_sf"/>
</dbReference>
<dbReference type="InterPro" id="IPR011009">
    <property type="entry name" value="Kinase-like_dom_sf"/>
</dbReference>
<dbReference type="SMART" id="SM00220">
    <property type="entry name" value="S_TKc"/>
    <property type="match status" value="1"/>
</dbReference>
<gene>
    <name evidence="5" type="ORF">PAC_18696</name>
</gene>
<evidence type="ECO:0000313" key="5">
    <source>
        <dbReference type="EMBL" id="CZR68796.1"/>
    </source>
</evidence>
<dbReference type="CDD" id="cd00180">
    <property type="entry name" value="PKc"/>
    <property type="match status" value="1"/>
</dbReference>
<dbReference type="GO" id="GO:0004672">
    <property type="term" value="F:protein kinase activity"/>
    <property type="evidence" value="ECO:0007669"/>
    <property type="project" value="InterPro"/>
</dbReference>
<dbReference type="Gene3D" id="1.25.40.10">
    <property type="entry name" value="Tetratricopeptide repeat domain"/>
    <property type="match status" value="3"/>
</dbReference>
<evidence type="ECO:0000313" key="6">
    <source>
        <dbReference type="Proteomes" id="UP000184330"/>
    </source>
</evidence>
<dbReference type="PROSITE" id="PS50011">
    <property type="entry name" value="PROTEIN_KINASE_DOM"/>
    <property type="match status" value="1"/>
</dbReference>
<dbReference type="EMBL" id="FJOG01000060">
    <property type="protein sequence ID" value="CZR68796.1"/>
    <property type="molecule type" value="Genomic_DNA"/>
</dbReference>
<dbReference type="InterPro" id="IPR008271">
    <property type="entry name" value="Ser/Thr_kinase_AS"/>
</dbReference>
<organism evidence="5 6">
    <name type="scientific">Phialocephala subalpina</name>
    <dbReference type="NCBI Taxonomy" id="576137"/>
    <lineage>
        <taxon>Eukaryota</taxon>
        <taxon>Fungi</taxon>
        <taxon>Dikarya</taxon>
        <taxon>Ascomycota</taxon>
        <taxon>Pezizomycotina</taxon>
        <taxon>Leotiomycetes</taxon>
        <taxon>Helotiales</taxon>
        <taxon>Mollisiaceae</taxon>
        <taxon>Phialocephala</taxon>
        <taxon>Phialocephala fortinii species complex</taxon>
    </lineage>
</organism>
<dbReference type="PANTHER" id="PTHR46082:SF11">
    <property type="entry name" value="AAA+ ATPASE DOMAIN-CONTAINING PROTEIN-RELATED"/>
    <property type="match status" value="1"/>
</dbReference>
<dbReference type="InterPro" id="IPR017441">
    <property type="entry name" value="Protein_kinase_ATP_BS"/>
</dbReference>
<keyword evidence="2 3" id="KW-0067">ATP-binding</keyword>
<dbReference type="STRING" id="576137.A0A1L7XUV1"/>
<dbReference type="Pfam" id="PF13424">
    <property type="entry name" value="TPR_12"/>
    <property type="match status" value="2"/>
</dbReference>
<name>A0A1L7XUV1_9HELO</name>